<dbReference type="OrthoDB" id="2687452at2759"/>
<dbReference type="GO" id="GO:0008270">
    <property type="term" value="F:zinc ion binding"/>
    <property type="evidence" value="ECO:0007669"/>
    <property type="project" value="UniProtKB-KW"/>
</dbReference>
<evidence type="ECO:0000256" key="1">
    <source>
        <dbReference type="ARBA" id="ARBA00004123"/>
    </source>
</evidence>
<keyword evidence="3 8" id="KW-0863">Zinc-finger</keyword>
<dbReference type="EMBL" id="JAAMPI010002309">
    <property type="protein sequence ID" value="KAF4615585.1"/>
    <property type="molecule type" value="Genomic_DNA"/>
</dbReference>
<dbReference type="InterPro" id="IPR051061">
    <property type="entry name" value="Zinc_finger_trans_reg"/>
</dbReference>
<evidence type="ECO:0000256" key="5">
    <source>
        <dbReference type="ARBA" id="ARBA00023015"/>
    </source>
</evidence>
<keyword evidence="7" id="KW-0539">Nucleus</keyword>
<feature type="domain" description="C2H2-type" evidence="10">
    <location>
        <begin position="259"/>
        <end position="290"/>
    </location>
</feature>
<dbReference type="Pfam" id="PF26176">
    <property type="entry name" value="zf_C2H2_17_2"/>
    <property type="match status" value="1"/>
</dbReference>
<keyword evidence="6" id="KW-0804">Transcription</keyword>
<organism evidence="11 12">
    <name type="scientific">Cudoniella acicularis</name>
    <dbReference type="NCBI Taxonomy" id="354080"/>
    <lineage>
        <taxon>Eukaryota</taxon>
        <taxon>Fungi</taxon>
        <taxon>Dikarya</taxon>
        <taxon>Ascomycota</taxon>
        <taxon>Pezizomycotina</taxon>
        <taxon>Leotiomycetes</taxon>
        <taxon>Helotiales</taxon>
        <taxon>Tricladiaceae</taxon>
        <taxon>Cudoniella</taxon>
    </lineage>
</organism>
<dbReference type="GO" id="GO:0006357">
    <property type="term" value="P:regulation of transcription by RNA polymerase II"/>
    <property type="evidence" value="ECO:0007669"/>
    <property type="project" value="TreeGrafter"/>
</dbReference>
<dbReference type="PANTHER" id="PTHR46179">
    <property type="entry name" value="ZINC FINGER PROTEIN"/>
    <property type="match status" value="1"/>
</dbReference>
<dbReference type="InterPro" id="IPR013087">
    <property type="entry name" value="Znf_C2H2_type"/>
</dbReference>
<evidence type="ECO:0000256" key="2">
    <source>
        <dbReference type="ARBA" id="ARBA00022723"/>
    </source>
</evidence>
<evidence type="ECO:0000259" key="10">
    <source>
        <dbReference type="PROSITE" id="PS50157"/>
    </source>
</evidence>
<dbReference type="AlphaFoldDB" id="A0A8H4VPH5"/>
<evidence type="ECO:0000313" key="11">
    <source>
        <dbReference type="EMBL" id="KAF4615585.1"/>
    </source>
</evidence>
<dbReference type="PANTHER" id="PTHR46179:SF13">
    <property type="entry name" value="C2H2-TYPE DOMAIN-CONTAINING PROTEIN"/>
    <property type="match status" value="1"/>
</dbReference>
<keyword evidence="2" id="KW-0479">Metal-binding</keyword>
<sequence length="442" mass="50507">MDTHNLNDPTYLHDSVLPFADFQPDEASEDKLSRNPPAPTTFSSSIDGRYQLNGASLSDTEYIDPALLERSNPSAMVDFIKDYSFPAMQYTQSELSPYHPDWQSPTTDFEQQQQNFQTPHGVPEGAFPNAPDTPAQYDIGFDWLGTREGIQDSLILDHIANQPTGSLAFSQREHVERGGTSRNRFLAPMRCEWPSCKKECFLTKEDFTQHLHHHRDDVRDKFAVAGACQWPGCRSRKSGVTFKTKADFDRHLKLHMKSHWCDVPGCKHGEGFARQHDLRRHLRTHSMEHEFKCPDSSCTSNSFGFSRKDKLDAHIKTRHPHLMDTVQSHRCEVYGCMIKKPFDTIEDLEQHFVTLHEHNRPHLCPVEGCGRHSNGFTNRGKLVEHIKAGHDPPKCTFDHCDFRSLGDVMANHIQRSHGNGDLECISPAIMTLDLQVVDVRYY</sequence>
<name>A0A8H4VPH5_9HELO</name>
<evidence type="ECO:0000256" key="7">
    <source>
        <dbReference type="ARBA" id="ARBA00023242"/>
    </source>
</evidence>
<dbReference type="PROSITE" id="PS50157">
    <property type="entry name" value="ZINC_FINGER_C2H2_2"/>
    <property type="match status" value="1"/>
</dbReference>
<feature type="region of interest" description="Disordered" evidence="9">
    <location>
        <begin position="26"/>
        <end position="48"/>
    </location>
</feature>
<dbReference type="Proteomes" id="UP000566819">
    <property type="component" value="Unassembled WGS sequence"/>
</dbReference>
<proteinExistence type="predicted"/>
<evidence type="ECO:0000256" key="8">
    <source>
        <dbReference type="PROSITE-ProRule" id="PRU00042"/>
    </source>
</evidence>
<comment type="subcellular location">
    <subcellularLocation>
        <location evidence="1">Nucleus</location>
    </subcellularLocation>
</comment>
<reference evidence="11 12" key="1">
    <citation type="submission" date="2020-03" db="EMBL/GenBank/DDBJ databases">
        <title>Draft Genome Sequence of Cudoniella acicularis.</title>
        <authorList>
            <person name="Buettner E."/>
            <person name="Kellner H."/>
        </authorList>
    </citation>
    <scope>NUCLEOTIDE SEQUENCE [LARGE SCALE GENOMIC DNA]</scope>
    <source>
        <strain evidence="11 12">DSM 108380</strain>
    </source>
</reference>
<gene>
    <name evidence="11" type="ORF">G7Y89_g15289</name>
</gene>
<protein>
    <recommendedName>
        <fullName evidence="10">C2H2-type domain-containing protein</fullName>
    </recommendedName>
</protein>
<evidence type="ECO:0000256" key="6">
    <source>
        <dbReference type="ARBA" id="ARBA00023163"/>
    </source>
</evidence>
<dbReference type="SMART" id="SM00355">
    <property type="entry name" value="ZnF_C2H2"/>
    <property type="match status" value="7"/>
</dbReference>
<dbReference type="Gene3D" id="3.30.160.60">
    <property type="entry name" value="Classic Zinc Finger"/>
    <property type="match status" value="2"/>
</dbReference>
<keyword evidence="4" id="KW-0862">Zinc</keyword>
<keyword evidence="5" id="KW-0805">Transcription regulation</keyword>
<evidence type="ECO:0000256" key="9">
    <source>
        <dbReference type="SAM" id="MobiDB-lite"/>
    </source>
</evidence>
<evidence type="ECO:0000256" key="3">
    <source>
        <dbReference type="ARBA" id="ARBA00022771"/>
    </source>
</evidence>
<dbReference type="InterPro" id="IPR059095">
    <property type="entry name" value="Znf_C2H2_17_2nd"/>
</dbReference>
<comment type="caution">
    <text evidence="11">The sequence shown here is derived from an EMBL/GenBank/DDBJ whole genome shotgun (WGS) entry which is preliminary data.</text>
</comment>
<keyword evidence="12" id="KW-1185">Reference proteome</keyword>
<evidence type="ECO:0000313" key="12">
    <source>
        <dbReference type="Proteomes" id="UP000566819"/>
    </source>
</evidence>
<accession>A0A8H4VPH5</accession>
<evidence type="ECO:0000256" key="4">
    <source>
        <dbReference type="ARBA" id="ARBA00022833"/>
    </source>
</evidence>
<dbReference type="GO" id="GO:0005634">
    <property type="term" value="C:nucleus"/>
    <property type="evidence" value="ECO:0007669"/>
    <property type="project" value="UniProtKB-SubCell"/>
</dbReference>